<dbReference type="Pfam" id="PF02653">
    <property type="entry name" value="BPD_transp_2"/>
    <property type="match status" value="1"/>
</dbReference>
<dbReference type="EMBL" id="CZBE01000006">
    <property type="protein sequence ID" value="CUP53734.1"/>
    <property type="molecule type" value="Genomic_DNA"/>
</dbReference>
<gene>
    <name evidence="11" type="primary">livH_4</name>
    <name evidence="11" type="ORF">ERS852551_01113</name>
</gene>
<comment type="subcellular location">
    <subcellularLocation>
        <location evidence="1">Cell membrane</location>
        <topology evidence="1">Multi-pass membrane protein</topology>
    </subcellularLocation>
</comment>
<evidence type="ECO:0000313" key="11">
    <source>
        <dbReference type="EMBL" id="CUP53734.1"/>
    </source>
</evidence>
<dbReference type="InterPro" id="IPR001851">
    <property type="entry name" value="ABC_transp_permease"/>
</dbReference>
<dbReference type="GO" id="GO:0042941">
    <property type="term" value="P:D-alanine transmembrane transport"/>
    <property type="evidence" value="ECO:0007669"/>
    <property type="project" value="TreeGrafter"/>
</dbReference>
<keyword evidence="8 10" id="KW-0472">Membrane</keyword>
<sequence length="303" mass="31944">MLSFPRISTVTTVVIQQLFNGLALGMAYALIAVGYSLVFGILRLTNFSHGSIYAFGAHMAVSFVGFQFGLFFAIALAIILTGILDILVDKAALAPLRKKNSMPIASLITTIGISQIIQNLLTIIYGSQRRSFPALFDFGMISIGSIQIHSTQLMMCVVSLILLLVLTAIIEKTKIGLAMRATEQNTKAASLMGINVNFVISVTFFLTGASAAIAGSLISGYYQIVYPTMGFMAGLKAFAAAILGGIGSLPGAVIGGLVVGVSESLGATFLGSTYRDSIAFIILIIVLIVRPTGLFGKKAITKV</sequence>
<evidence type="ECO:0000256" key="3">
    <source>
        <dbReference type="ARBA" id="ARBA00022475"/>
    </source>
</evidence>
<dbReference type="InterPro" id="IPR052157">
    <property type="entry name" value="BCAA_transport_permease"/>
</dbReference>
<dbReference type="AlphaFoldDB" id="A0A174NYB2"/>
<feature type="transmembrane region" description="Helical" evidence="10">
    <location>
        <begin position="146"/>
        <end position="170"/>
    </location>
</feature>
<evidence type="ECO:0000256" key="10">
    <source>
        <dbReference type="SAM" id="Phobius"/>
    </source>
</evidence>
<protein>
    <submittedName>
        <fullName evidence="11">LIV-I protein H</fullName>
    </submittedName>
</protein>
<evidence type="ECO:0000256" key="7">
    <source>
        <dbReference type="ARBA" id="ARBA00022989"/>
    </source>
</evidence>
<keyword evidence="5 10" id="KW-0812">Transmembrane</keyword>
<reference evidence="11 12" key="1">
    <citation type="submission" date="2015-09" db="EMBL/GenBank/DDBJ databases">
        <authorList>
            <consortium name="Pathogen Informatics"/>
        </authorList>
    </citation>
    <scope>NUCLEOTIDE SEQUENCE [LARGE SCALE GENOMIC DNA]</scope>
    <source>
        <strain evidence="11 12">2789STDY5834939</strain>
    </source>
</reference>
<keyword evidence="7 10" id="KW-1133">Transmembrane helix</keyword>
<dbReference type="GO" id="GO:0015190">
    <property type="term" value="F:L-leucine transmembrane transporter activity"/>
    <property type="evidence" value="ECO:0007669"/>
    <property type="project" value="TreeGrafter"/>
</dbReference>
<evidence type="ECO:0000313" key="12">
    <source>
        <dbReference type="Proteomes" id="UP000095765"/>
    </source>
</evidence>
<keyword evidence="2" id="KW-0813">Transport</keyword>
<name>A0A174NYB2_9FIRM</name>
<comment type="similarity">
    <text evidence="9">Belongs to the binding-protein-dependent transport system permease family. LivHM subfamily.</text>
</comment>
<evidence type="ECO:0000256" key="5">
    <source>
        <dbReference type="ARBA" id="ARBA00022692"/>
    </source>
</evidence>
<feature type="transmembrane region" description="Helical" evidence="10">
    <location>
        <begin position="104"/>
        <end position="126"/>
    </location>
</feature>
<dbReference type="PANTHER" id="PTHR11795:SF371">
    <property type="entry name" value="HIGH-AFFINITY BRANCHED-CHAIN AMINO ACID TRANSPORT SYSTEM PERMEASE PROTEIN LIVH"/>
    <property type="match status" value="1"/>
</dbReference>
<keyword evidence="3" id="KW-1003">Cell membrane</keyword>
<feature type="transmembrane region" description="Helical" evidence="10">
    <location>
        <begin position="191"/>
        <end position="218"/>
    </location>
</feature>
<evidence type="ECO:0000256" key="2">
    <source>
        <dbReference type="ARBA" id="ARBA00022448"/>
    </source>
</evidence>
<dbReference type="GO" id="GO:0015192">
    <property type="term" value="F:L-phenylalanine transmembrane transporter activity"/>
    <property type="evidence" value="ECO:0007669"/>
    <property type="project" value="TreeGrafter"/>
</dbReference>
<evidence type="ECO:0000256" key="1">
    <source>
        <dbReference type="ARBA" id="ARBA00004651"/>
    </source>
</evidence>
<dbReference type="GO" id="GO:1903806">
    <property type="term" value="P:L-isoleucine import across plasma membrane"/>
    <property type="evidence" value="ECO:0007669"/>
    <property type="project" value="TreeGrafter"/>
</dbReference>
<keyword evidence="4" id="KW-0997">Cell inner membrane</keyword>
<proteinExistence type="inferred from homology"/>
<evidence type="ECO:0000256" key="6">
    <source>
        <dbReference type="ARBA" id="ARBA00022970"/>
    </source>
</evidence>
<dbReference type="Proteomes" id="UP000095765">
    <property type="component" value="Unassembled WGS sequence"/>
</dbReference>
<dbReference type="CDD" id="cd06582">
    <property type="entry name" value="TM_PBP1_LivH_like"/>
    <property type="match status" value="1"/>
</dbReference>
<feature type="transmembrane region" description="Helical" evidence="10">
    <location>
        <begin position="62"/>
        <end position="84"/>
    </location>
</feature>
<dbReference type="GO" id="GO:0005304">
    <property type="term" value="F:L-valine transmembrane transporter activity"/>
    <property type="evidence" value="ECO:0007669"/>
    <property type="project" value="TreeGrafter"/>
</dbReference>
<evidence type="ECO:0000256" key="4">
    <source>
        <dbReference type="ARBA" id="ARBA00022519"/>
    </source>
</evidence>
<evidence type="ECO:0000256" key="9">
    <source>
        <dbReference type="ARBA" id="ARBA00037998"/>
    </source>
</evidence>
<dbReference type="RefSeq" id="WP_006874772.1">
    <property type="nucleotide sequence ID" value="NZ_CP102255.1"/>
</dbReference>
<organism evidence="11 12">
    <name type="scientific">Anaerotruncus colihominis</name>
    <dbReference type="NCBI Taxonomy" id="169435"/>
    <lineage>
        <taxon>Bacteria</taxon>
        <taxon>Bacillati</taxon>
        <taxon>Bacillota</taxon>
        <taxon>Clostridia</taxon>
        <taxon>Eubacteriales</taxon>
        <taxon>Oscillospiraceae</taxon>
        <taxon>Anaerotruncus</taxon>
    </lineage>
</organism>
<keyword evidence="6" id="KW-0029">Amino-acid transport</keyword>
<dbReference type="GO" id="GO:0015188">
    <property type="term" value="F:L-isoleucine transmembrane transporter activity"/>
    <property type="evidence" value="ECO:0007669"/>
    <property type="project" value="TreeGrafter"/>
</dbReference>
<dbReference type="PANTHER" id="PTHR11795">
    <property type="entry name" value="BRANCHED-CHAIN AMINO ACID TRANSPORT SYSTEM PERMEASE PROTEIN LIVH"/>
    <property type="match status" value="1"/>
</dbReference>
<evidence type="ECO:0000256" key="8">
    <source>
        <dbReference type="ARBA" id="ARBA00023136"/>
    </source>
</evidence>
<accession>A0A174NYB2</accession>
<feature type="transmembrane region" description="Helical" evidence="10">
    <location>
        <begin position="277"/>
        <end position="296"/>
    </location>
</feature>
<dbReference type="GO" id="GO:0005886">
    <property type="term" value="C:plasma membrane"/>
    <property type="evidence" value="ECO:0007669"/>
    <property type="project" value="UniProtKB-SubCell"/>
</dbReference>
<feature type="transmembrane region" description="Helical" evidence="10">
    <location>
        <begin position="21"/>
        <end position="42"/>
    </location>
</feature>
<dbReference type="GO" id="GO:0015808">
    <property type="term" value="P:L-alanine transport"/>
    <property type="evidence" value="ECO:0007669"/>
    <property type="project" value="TreeGrafter"/>
</dbReference>